<dbReference type="RefSeq" id="WP_315734114.1">
    <property type="nucleotide sequence ID" value="NZ_JAVYII010000006.1"/>
</dbReference>
<dbReference type="InterPro" id="IPR051200">
    <property type="entry name" value="Host-pathogen_enzymatic-act"/>
</dbReference>
<dbReference type="Proteomes" id="UP001268542">
    <property type="component" value="Unassembled WGS sequence"/>
</dbReference>
<dbReference type="EMBL" id="JAVYII010000006">
    <property type="protein sequence ID" value="MDT9594394.1"/>
    <property type="molecule type" value="Genomic_DNA"/>
</dbReference>
<feature type="signal peptide" evidence="1">
    <location>
        <begin position="1"/>
        <end position="35"/>
    </location>
</feature>
<dbReference type="InterPro" id="IPR015943">
    <property type="entry name" value="WD40/YVTN_repeat-like_dom_sf"/>
</dbReference>
<dbReference type="InterPro" id="IPR024982">
    <property type="entry name" value="Rax2-like_C"/>
</dbReference>
<evidence type="ECO:0000256" key="1">
    <source>
        <dbReference type="SAM" id="SignalP"/>
    </source>
</evidence>
<dbReference type="PANTHER" id="PTHR47197">
    <property type="entry name" value="PROTEIN NIRF"/>
    <property type="match status" value="1"/>
</dbReference>
<comment type="caution">
    <text evidence="3">The sequence shown here is derived from an EMBL/GenBank/DDBJ whole genome shotgun (WGS) entry which is preliminary data.</text>
</comment>
<organism evidence="3 4">
    <name type="scientific">Nocardioides imazamoxiresistens</name>
    <dbReference type="NCBI Taxonomy" id="3231893"/>
    <lineage>
        <taxon>Bacteria</taxon>
        <taxon>Bacillati</taxon>
        <taxon>Actinomycetota</taxon>
        <taxon>Actinomycetes</taxon>
        <taxon>Propionibacteriales</taxon>
        <taxon>Nocardioidaceae</taxon>
        <taxon>Nocardioides</taxon>
    </lineage>
</organism>
<reference evidence="3 4" key="1">
    <citation type="submission" date="2023-08" db="EMBL/GenBank/DDBJ databases">
        <title>Nocardioides seae sp. nov., a bacterium isolated from a soil.</title>
        <authorList>
            <person name="Wang X."/>
        </authorList>
    </citation>
    <scope>NUCLEOTIDE SEQUENCE [LARGE SCALE GENOMIC DNA]</scope>
    <source>
        <strain evidence="3 4">YZH12</strain>
    </source>
</reference>
<evidence type="ECO:0000313" key="3">
    <source>
        <dbReference type="EMBL" id="MDT9594394.1"/>
    </source>
</evidence>
<sequence length="430" mass="45045">MTRTQGRRWRGAGAVAAVLAALLVGQMTGAPAAHAATTFSDAPLPMAQTNGPVWTVEMAGGRIYAGGSFTSTRPSGSPAGTGETNQAQLAAFDPATGARIAGFAPRLTNDWDGSPGTVHAMAVSPDGRTLVVGGDFNLVDGKRAEHLARFDAATGAFLGQVGWNGVNGTVRSLAFSPDGRRLYVGGAFSVASWQARDRLAAFDLTTNAVTPWAPVASLPVQNEALRITALAVSSDGSRVFVGGPFRRMNGASYQGVAAVDATDGRNVGSFRSDYLLAPYNWATTLQVVGTTLYLAGRDDYSGSADRREGVSAISTTTGTRQWYSQCYGDTFDVLAVGQELYVASHAHDCSRAGGFGETNPRRYVAMHVLDRSTGRVKSGFQVLTNGTSNDPDSLLLSRSLATDGHYLVMGGGFTWAQGRQQANLVRFGAG</sequence>
<keyword evidence="4" id="KW-1185">Reference proteome</keyword>
<proteinExistence type="predicted"/>
<feature type="domain" description="Rax2-like C-terminal" evidence="2">
    <location>
        <begin position="110"/>
        <end position="218"/>
    </location>
</feature>
<protein>
    <recommendedName>
        <fullName evidence="2">Rax2-like C-terminal domain-containing protein</fullName>
    </recommendedName>
</protein>
<accession>A0ABU3PZ54</accession>
<gene>
    <name evidence="3" type="ORF">RDV89_15020</name>
</gene>
<dbReference type="PANTHER" id="PTHR47197:SF3">
    <property type="entry name" value="DIHYDRO-HEME D1 DEHYDROGENASE"/>
    <property type="match status" value="1"/>
</dbReference>
<name>A0ABU3PZ54_9ACTN</name>
<dbReference type="Gene3D" id="2.130.10.10">
    <property type="entry name" value="YVTN repeat-like/Quinoprotein amine dehydrogenase"/>
    <property type="match status" value="1"/>
</dbReference>
<feature type="chain" id="PRO_5045292286" description="Rax2-like C-terminal domain-containing protein" evidence="1">
    <location>
        <begin position="36"/>
        <end position="430"/>
    </location>
</feature>
<evidence type="ECO:0000313" key="4">
    <source>
        <dbReference type="Proteomes" id="UP001268542"/>
    </source>
</evidence>
<dbReference type="SUPFAM" id="SSF50998">
    <property type="entry name" value="Quinoprotein alcohol dehydrogenase-like"/>
    <property type="match status" value="1"/>
</dbReference>
<evidence type="ECO:0000259" key="2">
    <source>
        <dbReference type="Pfam" id="PF12768"/>
    </source>
</evidence>
<dbReference type="Pfam" id="PF12768">
    <property type="entry name" value="Rax2"/>
    <property type="match status" value="1"/>
</dbReference>
<dbReference type="InterPro" id="IPR011047">
    <property type="entry name" value="Quinoprotein_ADH-like_sf"/>
</dbReference>
<keyword evidence="1" id="KW-0732">Signal</keyword>